<dbReference type="Proteomes" id="UP001287356">
    <property type="component" value="Unassembled WGS sequence"/>
</dbReference>
<dbReference type="InterPro" id="IPR056681">
    <property type="entry name" value="DUF7779"/>
</dbReference>
<sequence>ITHSLDYLPLALTQAAACIRMNEITVAQYLGQLNASEEDFTDLLNVELQDLRRDFDSSQSVIRTWRLSFDRIRDKDPHAADLMARMALLDRNAIPEDILHKPKERRAVFTTALGTLLAYDLVSFQKASNCYSIHRLVQRVMRWWLDASSLADKTTREVTHALCQAFPKLYPDKWAICELLLPHIESLQTAMQCRGSGSSTADTSHLLGLMVKAASYENERGRYGLAEQRLLSAKTQILNVPESSTAAALRLEIFYHLSKSIYGLGRFRAAEEILRGVSEEQEALLGGDHPSTLATLHHLGSVCHSLGQYEEALAIFRGILDIRESLSHVDENNNSSNNRNNGKEVTETQIQVARVLLALGKFDESEEMARAAHQQSLVLLGELDVLTLQCLDILASTLRRNGKYDESKVGSQQAFEERAEVLGPTHPDTLYSLNKLAIVTKYVGDLEEAERLFRLALESLGPDALATNPKALSVMNGLIGVLRDQTKYEGALHLAMQLLQRRRQVLPDGHVSITTSVQGVAKMLQLWGKFNEAEPYALEAVALRQELHGAAHPDTLIARTIYVQVLLGKGELAEAEITLTDVIAKSKSLLRTNHPTILTRTGLLAKVLAAQGRYSEAISLAEGVLVSLEKNKSKTKIAEELKNLAKFGGGAIMTRSAFRALI</sequence>
<dbReference type="Pfam" id="PF13424">
    <property type="entry name" value="TPR_12"/>
    <property type="match status" value="2"/>
</dbReference>
<feature type="non-terminal residue" evidence="2">
    <location>
        <position position="1"/>
    </location>
</feature>
<comment type="caution">
    <text evidence="2">The sequence shown here is derived from an EMBL/GenBank/DDBJ whole genome shotgun (WGS) entry which is preliminary data.</text>
</comment>
<dbReference type="PANTHER" id="PTHR46082">
    <property type="entry name" value="ATP/GTP-BINDING PROTEIN-RELATED"/>
    <property type="match status" value="1"/>
</dbReference>
<gene>
    <name evidence="2" type="ORF">B0T24DRAFT_540430</name>
</gene>
<reference evidence="2" key="2">
    <citation type="submission" date="2023-06" db="EMBL/GenBank/DDBJ databases">
        <authorList>
            <consortium name="Lawrence Berkeley National Laboratory"/>
            <person name="Haridas S."/>
            <person name="Hensen N."/>
            <person name="Bonometti L."/>
            <person name="Westerberg I."/>
            <person name="Brannstrom I.O."/>
            <person name="Guillou S."/>
            <person name="Cros-Aarteil S."/>
            <person name="Calhoun S."/>
            <person name="Kuo A."/>
            <person name="Mondo S."/>
            <person name="Pangilinan J."/>
            <person name="Riley R."/>
            <person name="Labutti K."/>
            <person name="Andreopoulos B."/>
            <person name="Lipzen A."/>
            <person name="Chen C."/>
            <person name="Yanf M."/>
            <person name="Daum C."/>
            <person name="Ng V."/>
            <person name="Clum A."/>
            <person name="Steindorff A."/>
            <person name="Ohm R."/>
            <person name="Martin F."/>
            <person name="Silar P."/>
            <person name="Natvig D."/>
            <person name="Lalanne C."/>
            <person name="Gautier V."/>
            <person name="Ament-Velasquez S.L."/>
            <person name="Kruys A."/>
            <person name="Hutchinson M.I."/>
            <person name="Powell A.J."/>
            <person name="Barry K."/>
            <person name="Miller A.N."/>
            <person name="Grigoriev I.V."/>
            <person name="Debuchy R."/>
            <person name="Gladieux P."/>
            <person name="Thoren M.H."/>
            <person name="Johannesson H."/>
        </authorList>
    </citation>
    <scope>NUCLEOTIDE SEQUENCE</scope>
    <source>
        <strain evidence="2">CBS 958.72</strain>
    </source>
</reference>
<dbReference type="Gene3D" id="1.25.40.10">
    <property type="entry name" value="Tetratricopeptide repeat domain"/>
    <property type="match status" value="3"/>
</dbReference>
<proteinExistence type="predicted"/>
<reference evidence="2" key="1">
    <citation type="journal article" date="2023" name="Mol. Phylogenet. Evol.">
        <title>Genome-scale phylogeny and comparative genomics of the fungal order Sordariales.</title>
        <authorList>
            <person name="Hensen N."/>
            <person name="Bonometti L."/>
            <person name="Westerberg I."/>
            <person name="Brannstrom I.O."/>
            <person name="Guillou S."/>
            <person name="Cros-Aarteil S."/>
            <person name="Calhoun S."/>
            <person name="Haridas S."/>
            <person name="Kuo A."/>
            <person name="Mondo S."/>
            <person name="Pangilinan J."/>
            <person name="Riley R."/>
            <person name="LaButti K."/>
            <person name="Andreopoulos B."/>
            <person name="Lipzen A."/>
            <person name="Chen C."/>
            <person name="Yan M."/>
            <person name="Daum C."/>
            <person name="Ng V."/>
            <person name="Clum A."/>
            <person name="Steindorff A."/>
            <person name="Ohm R.A."/>
            <person name="Martin F."/>
            <person name="Silar P."/>
            <person name="Natvig D.O."/>
            <person name="Lalanne C."/>
            <person name="Gautier V."/>
            <person name="Ament-Velasquez S.L."/>
            <person name="Kruys A."/>
            <person name="Hutchinson M.I."/>
            <person name="Powell A.J."/>
            <person name="Barry K."/>
            <person name="Miller A.N."/>
            <person name="Grigoriev I.V."/>
            <person name="Debuchy R."/>
            <person name="Gladieux P."/>
            <person name="Hiltunen Thoren M."/>
            <person name="Johannesson H."/>
        </authorList>
    </citation>
    <scope>NUCLEOTIDE SEQUENCE</scope>
    <source>
        <strain evidence="2">CBS 958.72</strain>
    </source>
</reference>
<dbReference type="SUPFAM" id="SSF48452">
    <property type="entry name" value="TPR-like"/>
    <property type="match status" value="3"/>
</dbReference>
<evidence type="ECO:0000313" key="2">
    <source>
        <dbReference type="EMBL" id="KAK3358396.1"/>
    </source>
</evidence>
<dbReference type="AlphaFoldDB" id="A0AAE0MXY4"/>
<dbReference type="EMBL" id="JAULSN010000016">
    <property type="protein sequence ID" value="KAK3358396.1"/>
    <property type="molecule type" value="Genomic_DNA"/>
</dbReference>
<feature type="domain" description="DUF7779" evidence="1">
    <location>
        <begin position="75"/>
        <end position="146"/>
    </location>
</feature>
<dbReference type="PANTHER" id="PTHR46082:SF6">
    <property type="entry name" value="AAA+ ATPASE DOMAIN-CONTAINING PROTEIN-RELATED"/>
    <property type="match status" value="1"/>
</dbReference>
<keyword evidence="3" id="KW-1185">Reference proteome</keyword>
<organism evidence="2 3">
    <name type="scientific">Lasiosphaeria ovina</name>
    <dbReference type="NCBI Taxonomy" id="92902"/>
    <lineage>
        <taxon>Eukaryota</taxon>
        <taxon>Fungi</taxon>
        <taxon>Dikarya</taxon>
        <taxon>Ascomycota</taxon>
        <taxon>Pezizomycotina</taxon>
        <taxon>Sordariomycetes</taxon>
        <taxon>Sordariomycetidae</taxon>
        <taxon>Sordariales</taxon>
        <taxon>Lasiosphaeriaceae</taxon>
        <taxon>Lasiosphaeria</taxon>
    </lineage>
</organism>
<dbReference type="InterPro" id="IPR053137">
    <property type="entry name" value="NLR-like"/>
</dbReference>
<evidence type="ECO:0000259" key="1">
    <source>
        <dbReference type="Pfam" id="PF25000"/>
    </source>
</evidence>
<dbReference type="InterPro" id="IPR011990">
    <property type="entry name" value="TPR-like_helical_dom_sf"/>
</dbReference>
<accession>A0AAE0MXY4</accession>
<dbReference type="Pfam" id="PF13374">
    <property type="entry name" value="TPR_10"/>
    <property type="match status" value="2"/>
</dbReference>
<evidence type="ECO:0000313" key="3">
    <source>
        <dbReference type="Proteomes" id="UP001287356"/>
    </source>
</evidence>
<dbReference type="Pfam" id="PF25000">
    <property type="entry name" value="DUF7779"/>
    <property type="match status" value="1"/>
</dbReference>
<name>A0AAE0MXY4_9PEZI</name>
<protein>
    <recommendedName>
        <fullName evidence="1">DUF7779 domain-containing protein</fullName>
    </recommendedName>
</protein>